<organism evidence="11 12">
    <name type="scientific">Fasciolopsis buskii</name>
    <dbReference type="NCBI Taxonomy" id="27845"/>
    <lineage>
        <taxon>Eukaryota</taxon>
        <taxon>Metazoa</taxon>
        <taxon>Spiralia</taxon>
        <taxon>Lophotrochozoa</taxon>
        <taxon>Platyhelminthes</taxon>
        <taxon>Trematoda</taxon>
        <taxon>Digenea</taxon>
        <taxon>Plagiorchiida</taxon>
        <taxon>Echinostomata</taxon>
        <taxon>Echinostomatoidea</taxon>
        <taxon>Fasciolidae</taxon>
        <taxon>Fasciolopsis</taxon>
    </lineage>
</organism>
<evidence type="ECO:0000256" key="3">
    <source>
        <dbReference type="ARBA" id="ARBA00022679"/>
    </source>
</evidence>
<keyword evidence="2" id="KW-0723">Serine/threonine-protein kinase</keyword>
<dbReference type="PANTHER" id="PTHR44899:SF3">
    <property type="entry name" value="SERINE_THREONINE-PROTEIN KINASE NEK1"/>
    <property type="match status" value="1"/>
</dbReference>
<accession>A0A8E0VLE9</accession>
<evidence type="ECO:0000256" key="6">
    <source>
        <dbReference type="ARBA" id="ARBA00022840"/>
    </source>
</evidence>
<feature type="region of interest" description="Disordered" evidence="9">
    <location>
        <begin position="956"/>
        <end position="991"/>
    </location>
</feature>
<feature type="region of interest" description="Disordered" evidence="9">
    <location>
        <begin position="1075"/>
        <end position="1189"/>
    </location>
</feature>
<keyword evidence="5 11" id="KW-0418">Kinase</keyword>
<feature type="region of interest" description="Disordered" evidence="9">
    <location>
        <begin position="620"/>
        <end position="704"/>
    </location>
</feature>
<feature type="compositionally biased region" description="Acidic residues" evidence="9">
    <location>
        <begin position="1142"/>
        <end position="1177"/>
    </location>
</feature>
<evidence type="ECO:0000256" key="5">
    <source>
        <dbReference type="ARBA" id="ARBA00022777"/>
    </source>
</evidence>
<dbReference type="Gene3D" id="1.10.510.10">
    <property type="entry name" value="Transferase(Phosphotransferase) domain 1"/>
    <property type="match status" value="2"/>
</dbReference>
<keyword evidence="12" id="KW-1185">Reference proteome</keyword>
<feature type="region of interest" description="Disordered" evidence="9">
    <location>
        <begin position="461"/>
        <end position="483"/>
    </location>
</feature>
<evidence type="ECO:0000256" key="1">
    <source>
        <dbReference type="ARBA" id="ARBA00012513"/>
    </source>
</evidence>
<feature type="compositionally biased region" description="Basic and acidic residues" evidence="9">
    <location>
        <begin position="184"/>
        <end position="194"/>
    </location>
</feature>
<dbReference type="GO" id="GO:0004674">
    <property type="term" value="F:protein serine/threonine kinase activity"/>
    <property type="evidence" value="ECO:0007669"/>
    <property type="project" value="UniProtKB-KW"/>
</dbReference>
<keyword evidence="3" id="KW-0808">Transferase</keyword>
<feature type="domain" description="Protein kinase" evidence="10">
    <location>
        <begin position="1"/>
        <end position="194"/>
    </location>
</feature>
<feature type="region of interest" description="Disordered" evidence="9">
    <location>
        <begin position="149"/>
        <end position="237"/>
    </location>
</feature>
<dbReference type="InterPro" id="IPR051131">
    <property type="entry name" value="NEK_Ser/Thr_kinase_NIMA"/>
</dbReference>
<feature type="region of interest" description="Disordered" evidence="9">
    <location>
        <begin position="913"/>
        <end position="939"/>
    </location>
</feature>
<evidence type="ECO:0000313" key="11">
    <source>
        <dbReference type="EMBL" id="KAA0195228.1"/>
    </source>
</evidence>
<dbReference type="EC" id="2.7.11.1" evidence="1"/>
<evidence type="ECO:0000256" key="2">
    <source>
        <dbReference type="ARBA" id="ARBA00022527"/>
    </source>
</evidence>
<dbReference type="Proteomes" id="UP000728185">
    <property type="component" value="Unassembled WGS sequence"/>
</dbReference>
<evidence type="ECO:0000256" key="8">
    <source>
        <dbReference type="ARBA" id="ARBA00048679"/>
    </source>
</evidence>
<protein>
    <recommendedName>
        <fullName evidence="1">non-specific serine/threonine protein kinase</fullName>
        <ecNumber evidence="1">2.7.11.1</ecNumber>
    </recommendedName>
</protein>
<evidence type="ECO:0000256" key="4">
    <source>
        <dbReference type="ARBA" id="ARBA00022741"/>
    </source>
</evidence>
<comment type="caution">
    <text evidence="11">The sequence shown here is derived from an EMBL/GenBank/DDBJ whole genome shotgun (WGS) entry which is preliminary data.</text>
</comment>
<dbReference type="SUPFAM" id="SSF56112">
    <property type="entry name" value="Protein kinase-like (PK-like)"/>
    <property type="match status" value="1"/>
</dbReference>
<dbReference type="PROSITE" id="PS50011">
    <property type="entry name" value="PROTEIN_KINASE_DOM"/>
    <property type="match status" value="1"/>
</dbReference>
<reference evidence="11" key="1">
    <citation type="submission" date="2019-05" db="EMBL/GenBank/DDBJ databases">
        <title>Annotation for the trematode Fasciolopsis buski.</title>
        <authorList>
            <person name="Choi Y.-J."/>
        </authorList>
    </citation>
    <scope>NUCLEOTIDE SEQUENCE</scope>
    <source>
        <strain evidence="11">HT</strain>
        <tissue evidence="11">Whole worm</tissue>
    </source>
</reference>
<feature type="compositionally biased region" description="Basic and acidic residues" evidence="9">
    <location>
        <begin position="974"/>
        <end position="983"/>
    </location>
</feature>
<feature type="region of interest" description="Disordered" evidence="9">
    <location>
        <begin position="787"/>
        <end position="823"/>
    </location>
</feature>
<keyword evidence="4" id="KW-0547">Nucleotide-binding</keyword>
<keyword evidence="6" id="KW-0067">ATP-binding</keyword>
<feature type="compositionally biased region" description="Basic and acidic residues" evidence="9">
    <location>
        <begin position="461"/>
        <end position="471"/>
    </location>
</feature>
<dbReference type="Pfam" id="PF00069">
    <property type="entry name" value="Pkinase"/>
    <property type="match status" value="2"/>
</dbReference>
<feature type="compositionally biased region" description="Low complexity" evidence="9">
    <location>
        <begin position="956"/>
        <end position="973"/>
    </location>
</feature>
<proteinExistence type="predicted"/>
<gene>
    <name evidence="11" type="ORF">FBUS_05496</name>
</gene>
<evidence type="ECO:0000256" key="7">
    <source>
        <dbReference type="ARBA" id="ARBA00047899"/>
    </source>
</evidence>
<dbReference type="EMBL" id="LUCM01003860">
    <property type="protein sequence ID" value="KAA0195228.1"/>
    <property type="molecule type" value="Genomic_DNA"/>
</dbReference>
<feature type="compositionally biased region" description="Acidic residues" evidence="9">
    <location>
        <begin position="1110"/>
        <end position="1125"/>
    </location>
</feature>
<evidence type="ECO:0000256" key="9">
    <source>
        <dbReference type="SAM" id="MobiDB-lite"/>
    </source>
</evidence>
<comment type="catalytic activity">
    <reaction evidence="7">
        <text>L-threonyl-[protein] + ATP = O-phospho-L-threonyl-[protein] + ADP + H(+)</text>
        <dbReference type="Rhea" id="RHEA:46608"/>
        <dbReference type="Rhea" id="RHEA-COMP:11060"/>
        <dbReference type="Rhea" id="RHEA-COMP:11605"/>
        <dbReference type="ChEBI" id="CHEBI:15378"/>
        <dbReference type="ChEBI" id="CHEBI:30013"/>
        <dbReference type="ChEBI" id="CHEBI:30616"/>
        <dbReference type="ChEBI" id="CHEBI:61977"/>
        <dbReference type="ChEBI" id="CHEBI:456216"/>
        <dbReference type="EC" id="2.7.11.1"/>
    </reaction>
</comment>
<dbReference type="PANTHER" id="PTHR44899">
    <property type="entry name" value="CAMK FAMILY PROTEIN KINASE"/>
    <property type="match status" value="1"/>
</dbReference>
<name>A0A8E0VLE9_9TREM</name>
<dbReference type="InterPro" id="IPR000719">
    <property type="entry name" value="Prot_kinase_dom"/>
</dbReference>
<feature type="compositionally biased region" description="Polar residues" evidence="9">
    <location>
        <begin position="152"/>
        <end position="183"/>
    </location>
</feature>
<dbReference type="OrthoDB" id="248923at2759"/>
<evidence type="ECO:0000313" key="12">
    <source>
        <dbReference type="Proteomes" id="UP000728185"/>
    </source>
</evidence>
<sequence length="1283" mass="142131">MSPKEREEARKEVAVLSKMNHPNIVRYCDSFEDCGSLYIVMEYCDQGDLFHKISAQKGVLMPESQNIFLTSEGRLKLGDFGIAKVLNHTLDLARTCIGTPYYLSPEICESKPYNHKSDIWALGCVLYEMSTLKHAQVAEEFSHTVLHRSKMQSKANGSSQPHSAGTPISSNCKRSISNPTSRLNKAEVFKRPKSTEIAAIKKVTRPSRPDSASPAPYRNVGNNVPFSGNSNSDQDQKKKVENCLVGFSKRRQNELFERHQLEARNRARELGWKAVLEVRPPKSELQSPAAAAPADPTLTPKGHYNLFGDLLDCPKSDQQEISNEQNNHCHLGRVDLNLNDQALKRPVANQAILPGGAIKRAQLVEEFLMVRREAARNRARGAGYLMGVAAALGCSPRPLNQLEDPFSKRERETLDKFEKETYWSDDGLAVGELEASLSSLIFATGSLLQRKTEERAKVIPEQREQRYKPDSPDYDTSENSTDKSEIRLVGCPAAGILRQNPVRANIHESVESQLDSGAEAIPSISVVLNKLNGHPADPPILAQNRDRIQPIPGAFVSVTEDEDQSITGSMTVDDDSVASSVDVYSSRQCLAIRKTKNRILRRLNAKSAVTRVRWEQNVHSSSNGIGRAGSPVDHIHSVSSSSNGHSRRFSNRSNDEILEHTSCSTETTLVEDESAAANKTTVPKSELPPRISIDRPTPRSHWVGPSDTALRKLSEVTNALAGTEITRIGTGGIAFDAPLKALQVGRQKENSKLENHRPAVRRAWQAFVPCGTEETREFLPADAIAEEAQPEVGSSRPASPVSLTTPGPSGPGGPNVTLPSACIPDETTSPKYFGSSSCQNSHGQSKLIKMGTYRLDQPKTSCAPNITPTCVLLEKLLRTKSLPDISRLSSLTEDSQCMSDSIHEIRNNHTDTFEVVPEPTGTSPLEVDKLHRSPTGSEDEIELVRQSMLRVIMSNSGRASSHSGSHSLSPRPLNSRDTDESASEKLPGTANTGVNICHSRELWGLVDTSTCLTESHGRRRFHSESSYISVSETFQVTRRVASLDLEKLFIEFEPINTKTLAVDTMPSVADGDCQISMERDTSSNPLQPDPTYFNCLSDQDYTDNEHNTDEDVSEELEEDSDMDEDMSSRILIHKHRLTQVTEVEEGEEEDEEPTSTDESDLSDDEDKEEEEMESDEVESVKHNGFGPSDGKVNYWRTETVSYGSRGSREHVLSSVTLHNSRGKVNHVKNRDLSMKWNGLQTENRFLRLEKMRSDLEQDLGVEPLLRAYNIIQVSISDFIQLDV</sequence>
<evidence type="ECO:0000259" key="10">
    <source>
        <dbReference type="PROSITE" id="PS50011"/>
    </source>
</evidence>
<feature type="compositionally biased region" description="Polar residues" evidence="9">
    <location>
        <begin position="220"/>
        <end position="233"/>
    </location>
</feature>
<dbReference type="InterPro" id="IPR011009">
    <property type="entry name" value="Kinase-like_dom_sf"/>
</dbReference>
<dbReference type="GO" id="GO:0005524">
    <property type="term" value="F:ATP binding"/>
    <property type="evidence" value="ECO:0007669"/>
    <property type="project" value="UniProtKB-KW"/>
</dbReference>
<comment type="catalytic activity">
    <reaction evidence="8">
        <text>L-seryl-[protein] + ATP = O-phospho-L-seryl-[protein] + ADP + H(+)</text>
        <dbReference type="Rhea" id="RHEA:17989"/>
        <dbReference type="Rhea" id="RHEA-COMP:9863"/>
        <dbReference type="Rhea" id="RHEA-COMP:11604"/>
        <dbReference type="ChEBI" id="CHEBI:15378"/>
        <dbReference type="ChEBI" id="CHEBI:29999"/>
        <dbReference type="ChEBI" id="CHEBI:30616"/>
        <dbReference type="ChEBI" id="CHEBI:83421"/>
        <dbReference type="ChEBI" id="CHEBI:456216"/>
        <dbReference type="EC" id="2.7.11.1"/>
    </reaction>
</comment>